<accession>A0ABZ0XZQ9</accession>
<reference evidence="3 4" key="1">
    <citation type="submission" date="2023-11" db="EMBL/GenBank/DDBJ databases">
        <title>MicrobeMod: A computational toolkit for identifying prokaryotic methylation and restriction-modification with nanopore sequencing.</title>
        <authorList>
            <person name="Crits-Christoph A."/>
            <person name="Kang S.C."/>
            <person name="Lee H."/>
            <person name="Ostrov N."/>
        </authorList>
    </citation>
    <scope>NUCLEOTIDE SEQUENCE [LARGE SCALE GENOMIC DNA]</scope>
    <source>
        <strain evidence="3 4">ATCC 25935</strain>
    </source>
</reference>
<dbReference type="Pfam" id="PF15648">
    <property type="entry name" value="Tox-REase-5"/>
    <property type="match status" value="1"/>
</dbReference>
<dbReference type="InterPro" id="IPR028904">
    <property type="entry name" value="Tox-REase-5_dom"/>
</dbReference>
<sequence>MFLSTTRVGFAQRCLLICMILVMLLTALLPVHTALAAQQTQPLSPAPSAIKWEICKVDGICFGSKKAREDHAKQYNCRFLEDVCEAGGVDNQGAPPGDQGFWGGLWDGIKSTLVHGYNFVRGFFEGMKGQIGDLIDLISNPKEVISGLVELGKAFYNDPKGTIEKIGELLGQEAVDAITKASQCGSYNLGKVVGSYASPAVMLKLASRLTKYAGKLSDAVRSIKADLGCASFAPGTLVMTPNGPEPIERISVGQLVDSRNETSFAEKAREVEQVFSRIAPTHRLLHTDLGMLRVTDEHPLWVQGKGWTEAHAIVEDDVIAGQRSDVLVIDNKKVNRPLRVHNFSVARTPSYFVGPDWVWAHNAKCALPKPYRATPSQSNYKLGASDGGPGVWFAVPRGNSKPSAYNYEKQVTGAPRNVEYRVGKVNFDGFDSKSGTLIDAKNFTELNGLLKENDPERVELFQKIAVLDARRQLKAAGTTPIEYHVSNQRAVEALTELFKKEEINIKVIFTPDIVN</sequence>
<dbReference type="Gene3D" id="2.170.16.10">
    <property type="entry name" value="Hedgehog/Intein (Hint) domain"/>
    <property type="match status" value="1"/>
</dbReference>
<dbReference type="EMBL" id="CP140152">
    <property type="protein sequence ID" value="WQH04661.1"/>
    <property type="molecule type" value="Genomic_DNA"/>
</dbReference>
<dbReference type="GeneID" id="43166709"/>
<dbReference type="Pfam" id="PF07591">
    <property type="entry name" value="PT-HINT"/>
    <property type="match status" value="1"/>
</dbReference>
<dbReference type="InterPro" id="IPR036844">
    <property type="entry name" value="Hint_dom_sf"/>
</dbReference>
<name>A0ABZ0XZQ9_9BURK</name>
<gene>
    <name evidence="3" type="ORF">SR858_27085</name>
</gene>
<dbReference type="SUPFAM" id="SSF51294">
    <property type="entry name" value="Hedgehog/intein (Hint) domain"/>
    <property type="match status" value="1"/>
</dbReference>
<evidence type="ECO:0000313" key="4">
    <source>
        <dbReference type="Proteomes" id="UP001326110"/>
    </source>
</evidence>
<keyword evidence="1" id="KW-0732">Signal</keyword>
<proteinExistence type="predicted"/>
<dbReference type="CDD" id="cd00081">
    <property type="entry name" value="Hint"/>
    <property type="match status" value="1"/>
</dbReference>
<protein>
    <submittedName>
        <fullName evidence="3">Polymorphic toxin-type HINT domain-containing protein</fullName>
    </submittedName>
</protein>
<dbReference type="Proteomes" id="UP001326110">
    <property type="component" value="Chromosome"/>
</dbReference>
<keyword evidence="4" id="KW-1185">Reference proteome</keyword>
<organism evidence="3 4">
    <name type="scientific">Duganella zoogloeoides</name>
    <dbReference type="NCBI Taxonomy" id="75659"/>
    <lineage>
        <taxon>Bacteria</taxon>
        <taxon>Pseudomonadati</taxon>
        <taxon>Pseudomonadota</taxon>
        <taxon>Betaproteobacteria</taxon>
        <taxon>Burkholderiales</taxon>
        <taxon>Oxalobacteraceae</taxon>
        <taxon>Telluria group</taxon>
        <taxon>Duganella</taxon>
    </lineage>
</organism>
<feature type="chain" id="PRO_5045624004" evidence="1">
    <location>
        <begin position="37"/>
        <end position="515"/>
    </location>
</feature>
<feature type="signal peptide" evidence="1">
    <location>
        <begin position="1"/>
        <end position="36"/>
    </location>
</feature>
<dbReference type="RefSeq" id="WP_051120390.1">
    <property type="nucleotide sequence ID" value="NZ_CP140152.1"/>
</dbReference>
<evidence type="ECO:0000259" key="2">
    <source>
        <dbReference type="Pfam" id="PF15648"/>
    </source>
</evidence>
<evidence type="ECO:0000313" key="3">
    <source>
        <dbReference type="EMBL" id="WQH04661.1"/>
    </source>
</evidence>
<evidence type="ECO:0000256" key="1">
    <source>
        <dbReference type="SAM" id="SignalP"/>
    </source>
</evidence>
<feature type="domain" description="Tox-REase-5" evidence="2">
    <location>
        <begin position="404"/>
        <end position="487"/>
    </location>
</feature>